<reference evidence="2" key="1">
    <citation type="journal article" date="2020" name="Stud. Mycol.">
        <title>101 Dothideomycetes genomes: a test case for predicting lifestyles and emergence of pathogens.</title>
        <authorList>
            <person name="Haridas S."/>
            <person name="Albert R."/>
            <person name="Binder M."/>
            <person name="Bloem J."/>
            <person name="Labutti K."/>
            <person name="Salamov A."/>
            <person name="Andreopoulos B."/>
            <person name="Baker S."/>
            <person name="Barry K."/>
            <person name="Bills G."/>
            <person name="Bluhm B."/>
            <person name="Cannon C."/>
            <person name="Castanera R."/>
            <person name="Culley D."/>
            <person name="Daum C."/>
            <person name="Ezra D."/>
            <person name="Gonzalez J."/>
            <person name="Henrissat B."/>
            <person name="Kuo A."/>
            <person name="Liang C."/>
            <person name="Lipzen A."/>
            <person name="Lutzoni F."/>
            <person name="Magnuson J."/>
            <person name="Mondo S."/>
            <person name="Nolan M."/>
            <person name="Ohm R."/>
            <person name="Pangilinan J."/>
            <person name="Park H.-J."/>
            <person name="Ramirez L."/>
            <person name="Alfaro M."/>
            <person name="Sun H."/>
            <person name="Tritt A."/>
            <person name="Yoshinaga Y."/>
            <person name="Zwiers L.-H."/>
            <person name="Turgeon B."/>
            <person name="Goodwin S."/>
            <person name="Spatafora J."/>
            <person name="Crous P."/>
            <person name="Grigoriev I."/>
        </authorList>
    </citation>
    <scope>NUCLEOTIDE SEQUENCE</scope>
    <source>
        <strain evidence="2">CBS 109.77</strain>
    </source>
</reference>
<proteinExistence type="predicted"/>
<feature type="signal peptide" evidence="1">
    <location>
        <begin position="1"/>
        <end position="23"/>
    </location>
</feature>
<accession>A0A6A6XR86</accession>
<dbReference type="OrthoDB" id="3233795at2759"/>
<evidence type="ECO:0000313" key="3">
    <source>
        <dbReference type="Proteomes" id="UP000799757"/>
    </source>
</evidence>
<gene>
    <name evidence="2" type="ORF">K505DRAFT_297246</name>
</gene>
<name>A0A6A6XR86_9PLEO</name>
<protein>
    <recommendedName>
        <fullName evidence="4">Concanavalin A-like lectin/glucanase</fullName>
    </recommendedName>
</protein>
<dbReference type="Proteomes" id="UP000799757">
    <property type="component" value="Unassembled WGS sequence"/>
</dbReference>
<sequence length="266" mass="29668">MHFSRMFLVNAFTFTWLPAIICAADCGASGTVLVKYSPASGNDPSCLGLQNLQGWHRANWPDNQAQNNSVYFKNAKDPDGVVAAHVHKDAGFTRSEYHSLNKETKVDTTYYIAYRVMFQNVDQQTIVFQWKEYVETETNNIPAALYFRQDADGVDNHTINLGAPGFQSVWSKQLTMGKIYNFGIVINTSKTQGFIQLYFNGQLSTLTDPTTKTKTQKLAGEFFPGRADPKFGLYDGKNFKVCDSYIYDVVIGTKLSDIAAVVGIST</sequence>
<evidence type="ECO:0000313" key="2">
    <source>
        <dbReference type="EMBL" id="KAF2798057.1"/>
    </source>
</evidence>
<evidence type="ECO:0008006" key="4">
    <source>
        <dbReference type="Google" id="ProtNLM"/>
    </source>
</evidence>
<organism evidence="2 3">
    <name type="scientific">Melanomma pulvis-pyrius CBS 109.77</name>
    <dbReference type="NCBI Taxonomy" id="1314802"/>
    <lineage>
        <taxon>Eukaryota</taxon>
        <taxon>Fungi</taxon>
        <taxon>Dikarya</taxon>
        <taxon>Ascomycota</taxon>
        <taxon>Pezizomycotina</taxon>
        <taxon>Dothideomycetes</taxon>
        <taxon>Pleosporomycetidae</taxon>
        <taxon>Pleosporales</taxon>
        <taxon>Melanommataceae</taxon>
        <taxon>Melanomma</taxon>
    </lineage>
</organism>
<dbReference type="EMBL" id="MU001792">
    <property type="protein sequence ID" value="KAF2798057.1"/>
    <property type="molecule type" value="Genomic_DNA"/>
</dbReference>
<keyword evidence="3" id="KW-1185">Reference proteome</keyword>
<dbReference type="AlphaFoldDB" id="A0A6A6XR86"/>
<keyword evidence="1" id="KW-0732">Signal</keyword>
<feature type="chain" id="PRO_5025335496" description="Concanavalin A-like lectin/glucanase" evidence="1">
    <location>
        <begin position="24"/>
        <end position="266"/>
    </location>
</feature>
<evidence type="ECO:0000256" key="1">
    <source>
        <dbReference type="SAM" id="SignalP"/>
    </source>
</evidence>